<feature type="transmembrane region" description="Helical" evidence="6">
    <location>
        <begin position="65"/>
        <end position="84"/>
    </location>
</feature>
<feature type="transmembrane region" description="Helical" evidence="6">
    <location>
        <begin position="285"/>
        <end position="304"/>
    </location>
</feature>
<evidence type="ECO:0000259" key="7">
    <source>
        <dbReference type="PROSITE" id="PS50850"/>
    </source>
</evidence>
<evidence type="ECO:0000313" key="8">
    <source>
        <dbReference type="EMBL" id="GHG97169.1"/>
    </source>
</evidence>
<reference evidence="8" key="2">
    <citation type="submission" date="2020-09" db="EMBL/GenBank/DDBJ databases">
        <authorList>
            <person name="Sun Q."/>
            <person name="Zhou Y."/>
        </authorList>
    </citation>
    <scope>NUCLEOTIDE SEQUENCE</scope>
    <source>
        <strain evidence="8">CGMCC 1.7081</strain>
    </source>
</reference>
<evidence type="ECO:0000256" key="4">
    <source>
        <dbReference type="ARBA" id="ARBA00022989"/>
    </source>
</evidence>
<evidence type="ECO:0000256" key="6">
    <source>
        <dbReference type="SAM" id="Phobius"/>
    </source>
</evidence>
<comment type="caution">
    <text evidence="8">The sequence shown here is derived from an EMBL/GenBank/DDBJ whole genome shotgun (WGS) entry which is preliminary data.</text>
</comment>
<evidence type="ECO:0000256" key="1">
    <source>
        <dbReference type="ARBA" id="ARBA00004651"/>
    </source>
</evidence>
<dbReference type="Pfam" id="PF07690">
    <property type="entry name" value="MFS_1"/>
    <property type="match status" value="1"/>
</dbReference>
<feature type="transmembrane region" description="Helical" evidence="6">
    <location>
        <begin position="262"/>
        <end position="279"/>
    </location>
</feature>
<feature type="transmembrane region" description="Helical" evidence="6">
    <location>
        <begin position="124"/>
        <end position="144"/>
    </location>
</feature>
<gene>
    <name evidence="8" type="ORF">GCM10010961_31830</name>
</gene>
<keyword evidence="4 6" id="KW-1133">Transmembrane helix</keyword>
<dbReference type="AlphaFoldDB" id="A0A8J3HAL8"/>
<dbReference type="SUPFAM" id="SSF103473">
    <property type="entry name" value="MFS general substrate transporter"/>
    <property type="match status" value="1"/>
</dbReference>
<dbReference type="GO" id="GO:0005886">
    <property type="term" value="C:plasma membrane"/>
    <property type="evidence" value="ECO:0007669"/>
    <property type="project" value="UniProtKB-SubCell"/>
</dbReference>
<feature type="transmembrane region" description="Helical" evidence="6">
    <location>
        <begin position="29"/>
        <end position="53"/>
    </location>
</feature>
<evidence type="ECO:0000256" key="5">
    <source>
        <dbReference type="ARBA" id="ARBA00023136"/>
    </source>
</evidence>
<keyword evidence="5 6" id="KW-0472">Membrane</keyword>
<feature type="transmembrane region" description="Helical" evidence="6">
    <location>
        <begin position="228"/>
        <end position="250"/>
    </location>
</feature>
<name>A0A8J3HAL8_9RHOB</name>
<feature type="transmembrane region" description="Helical" evidence="6">
    <location>
        <begin position="195"/>
        <end position="222"/>
    </location>
</feature>
<dbReference type="InterPro" id="IPR011701">
    <property type="entry name" value="MFS"/>
</dbReference>
<evidence type="ECO:0000313" key="9">
    <source>
        <dbReference type="Proteomes" id="UP000611500"/>
    </source>
</evidence>
<evidence type="ECO:0000256" key="3">
    <source>
        <dbReference type="ARBA" id="ARBA00022692"/>
    </source>
</evidence>
<dbReference type="InterPro" id="IPR050189">
    <property type="entry name" value="MFS_Efflux_Transporters"/>
</dbReference>
<organism evidence="8 9">
    <name type="scientific">Pseudodonghicola xiamenensis</name>
    <dbReference type="NCBI Taxonomy" id="337702"/>
    <lineage>
        <taxon>Bacteria</taxon>
        <taxon>Pseudomonadati</taxon>
        <taxon>Pseudomonadota</taxon>
        <taxon>Alphaproteobacteria</taxon>
        <taxon>Rhodobacterales</taxon>
        <taxon>Paracoccaceae</taxon>
        <taxon>Pseudodonghicola</taxon>
    </lineage>
</organism>
<keyword evidence="3 6" id="KW-0812">Transmembrane</keyword>
<reference evidence="8" key="1">
    <citation type="journal article" date="2014" name="Int. J. Syst. Evol. Microbiol.">
        <title>Complete genome sequence of Corynebacterium casei LMG S-19264T (=DSM 44701T), isolated from a smear-ripened cheese.</title>
        <authorList>
            <consortium name="US DOE Joint Genome Institute (JGI-PGF)"/>
            <person name="Walter F."/>
            <person name="Albersmeier A."/>
            <person name="Kalinowski J."/>
            <person name="Ruckert C."/>
        </authorList>
    </citation>
    <scope>NUCLEOTIDE SEQUENCE</scope>
    <source>
        <strain evidence="8">CGMCC 1.7081</strain>
    </source>
</reference>
<proteinExistence type="predicted"/>
<dbReference type="Proteomes" id="UP000611500">
    <property type="component" value="Unassembled WGS sequence"/>
</dbReference>
<dbReference type="Gene3D" id="1.20.1250.20">
    <property type="entry name" value="MFS general substrate transporter like domains"/>
    <property type="match status" value="1"/>
</dbReference>
<evidence type="ECO:0000256" key="2">
    <source>
        <dbReference type="ARBA" id="ARBA00022475"/>
    </source>
</evidence>
<protein>
    <submittedName>
        <fullName evidence="8">MFS transporter</fullName>
    </submittedName>
</protein>
<keyword evidence="2" id="KW-1003">Cell membrane</keyword>
<feature type="domain" description="Major facilitator superfamily (MFS) profile" evidence="7">
    <location>
        <begin position="1"/>
        <end position="385"/>
    </location>
</feature>
<dbReference type="EMBL" id="BNAP01000018">
    <property type="protein sequence ID" value="GHG97169.1"/>
    <property type="molecule type" value="Genomic_DNA"/>
</dbReference>
<accession>A0A8J3HAL8</accession>
<dbReference type="PANTHER" id="PTHR43124">
    <property type="entry name" value="PURINE EFFLUX PUMP PBUE"/>
    <property type="match status" value="1"/>
</dbReference>
<feature type="transmembrane region" description="Helical" evidence="6">
    <location>
        <begin position="316"/>
        <end position="337"/>
    </location>
</feature>
<feature type="transmembrane region" description="Helical" evidence="6">
    <location>
        <begin position="90"/>
        <end position="117"/>
    </location>
</feature>
<dbReference type="GO" id="GO:0022857">
    <property type="term" value="F:transmembrane transporter activity"/>
    <property type="evidence" value="ECO:0007669"/>
    <property type="project" value="InterPro"/>
</dbReference>
<sequence>MIALLFCPFAFTTGAFVFSGVLEPMAAAFGTSVSAVATLQSAFAIACAFSGPVLAQLTRGRAPRALLLVVLILLVFLNGASGMARDFHMLFALRLAVGAIGSLAFPLATVLAVAGLAPEARPKAVAAVYAGIPVALIVGIPLGSVTGNAFGWPASFFATAVICAVAALLVWRFVPAVPVVAQIEPGSAASSRFGPGIYAHLGVTLVASTALFALVGLIGPAIRATTGFGGTGIAAMQVLAGLSSLAGVRLGTALVSGETRHALLVPFGLLALSLGIVVAPLMAGGISALGMAAMVVSVCTGPAAQSSTGALVQSRLAGLAGSAATLAFSLNGSMIYLGQGLGILIGATAFSRYGLGAAPASGLVLLLPGVVLALLVAFRFRPDTRVEGA</sequence>
<dbReference type="PROSITE" id="PS50850">
    <property type="entry name" value="MFS"/>
    <property type="match status" value="1"/>
</dbReference>
<dbReference type="InterPro" id="IPR020846">
    <property type="entry name" value="MFS_dom"/>
</dbReference>
<feature type="transmembrane region" description="Helical" evidence="6">
    <location>
        <begin position="150"/>
        <end position="174"/>
    </location>
</feature>
<keyword evidence="9" id="KW-1185">Reference proteome</keyword>
<feature type="transmembrane region" description="Helical" evidence="6">
    <location>
        <begin position="357"/>
        <end position="378"/>
    </location>
</feature>
<comment type="subcellular location">
    <subcellularLocation>
        <location evidence="1">Cell membrane</location>
        <topology evidence="1">Multi-pass membrane protein</topology>
    </subcellularLocation>
</comment>
<dbReference type="InterPro" id="IPR036259">
    <property type="entry name" value="MFS_trans_sf"/>
</dbReference>
<dbReference type="PANTHER" id="PTHR43124:SF10">
    <property type="entry name" value="PURINE EFFLUX PUMP PBUE"/>
    <property type="match status" value="1"/>
</dbReference>